<feature type="transmembrane region" description="Helical" evidence="1">
    <location>
        <begin position="20"/>
        <end position="38"/>
    </location>
</feature>
<dbReference type="EMBL" id="JACCCF010000001">
    <property type="protein sequence ID" value="NYE42149.1"/>
    <property type="molecule type" value="Genomic_DNA"/>
</dbReference>
<evidence type="ECO:0000313" key="3">
    <source>
        <dbReference type="Proteomes" id="UP000530403"/>
    </source>
</evidence>
<evidence type="ECO:0000256" key="1">
    <source>
        <dbReference type="SAM" id="Phobius"/>
    </source>
</evidence>
<proteinExistence type="predicted"/>
<dbReference type="Proteomes" id="UP000530403">
    <property type="component" value="Unassembled WGS sequence"/>
</dbReference>
<keyword evidence="1" id="KW-0472">Membrane</keyword>
<dbReference type="AlphaFoldDB" id="A0A7Y9KWR8"/>
<gene>
    <name evidence="2" type="ORF">HEB29_003160</name>
</gene>
<comment type="caution">
    <text evidence="2">The sequence shown here is derived from an EMBL/GenBank/DDBJ whole genome shotgun (WGS) entry which is preliminary data.</text>
</comment>
<evidence type="ECO:0000313" key="2">
    <source>
        <dbReference type="EMBL" id="NYE42149.1"/>
    </source>
</evidence>
<reference evidence="2 3" key="1">
    <citation type="submission" date="2020-07" db="EMBL/GenBank/DDBJ databases">
        <title>Sequencing the genomes of 1000 actinobacteria strains.</title>
        <authorList>
            <person name="Klenk H.-P."/>
        </authorList>
    </citation>
    <scope>NUCLEOTIDE SEQUENCE [LARGE SCALE GENOMIC DNA]</scope>
    <source>
        <strain evidence="2 3">DSM 41455</strain>
    </source>
</reference>
<accession>A0A7Y9KWR8</accession>
<protein>
    <submittedName>
        <fullName evidence="2">Uncharacterized protein</fullName>
    </submittedName>
</protein>
<keyword evidence="1" id="KW-0812">Transmembrane</keyword>
<organism evidence="2 3">
    <name type="scientific">Streptomyces fulvorobeus</name>
    <dbReference type="NCBI Taxonomy" id="284028"/>
    <lineage>
        <taxon>Bacteria</taxon>
        <taxon>Bacillati</taxon>
        <taxon>Actinomycetota</taxon>
        <taxon>Actinomycetes</taxon>
        <taxon>Kitasatosporales</taxon>
        <taxon>Streptomycetaceae</taxon>
        <taxon>Streptomyces</taxon>
    </lineage>
</organism>
<sequence length="39" mass="4405">MSSEKDRPRRWTGAEKWQVWLAGGGLLVVVATSVMQFAR</sequence>
<name>A0A7Y9KWR8_9ACTN</name>
<keyword evidence="1" id="KW-1133">Transmembrane helix</keyword>